<accession>A0ABM7SEA1</accession>
<feature type="transmembrane region" description="Helical" evidence="1">
    <location>
        <begin position="202"/>
        <end position="220"/>
    </location>
</feature>
<name>A0ABM7SEA1_9FLAO</name>
<dbReference type="EMBL" id="AP024749">
    <property type="protein sequence ID" value="BCY29507.1"/>
    <property type="molecule type" value="Genomic_DNA"/>
</dbReference>
<evidence type="ECO:0000313" key="2">
    <source>
        <dbReference type="EMBL" id="BCY29507.1"/>
    </source>
</evidence>
<keyword evidence="1" id="KW-0812">Transmembrane</keyword>
<feature type="transmembrane region" description="Helical" evidence="1">
    <location>
        <begin position="171"/>
        <end position="190"/>
    </location>
</feature>
<sequence length="224" mass="26273">MNKSKVALQFFLVAGLLFLISIFFNLEFLELISKPAIIPSIVMYYFFEIKRKYNLAFLASLFLFFLGDMLYMLKIEELYYIGLLVFSVPYLFVIYFVIKDILLIKRNGGKQNDFTFLVILVILSILLSTVLSYLEIKSTLEFIIFLFLGLQLVTMGVLTSVVYYNEANKQSFFLILAVPTFIMSDLFFILNKNLHELMIFKIINGLTQTVSYMFYVKYFLERTK</sequence>
<feature type="transmembrane region" description="Helical" evidence="1">
    <location>
        <begin position="54"/>
        <end position="73"/>
    </location>
</feature>
<reference evidence="2 3" key="1">
    <citation type="submission" date="2021-06" db="EMBL/GenBank/DDBJ databases">
        <title>Whole genome sequences of Flavobacterium sp. KK2020170 and assembly.</title>
        <authorList>
            <person name="Kitahara K."/>
            <person name="Miyoshi S."/>
            <person name="Uesaka K."/>
        </authorList>
    </citation>
    <scope>NUCLEOTIDE SEQUENCE [LARGE SCALE GENOMIC DNA]</scope>
    <source>
        <strain evidence="2 3">KK2020170</strain>
    </source>
</reference>
<keyword evidence="1" id="KW-0472">Membrane</keyword>
<protein>
    <recommendedName>
        <fullName evidence="4">YhhN-like protein</fullName>
    </recommendedName>
</protein>
<dbReference type="RefSeq" id="WP_221258581.1">
    <property type="nucleotide sequence ID" value="NZ_AP024749.1"/>
</dbReference>
<feature type="transmembrane region" description="Helical" evidence="1">
    <location>
        <begin position="79"/>
        <end position="102"/>
    </location>
</feature>
<feature type="transmembrane region" description="Helical" evidence="1">
    <location>
        <begin position="7"/>
        <end position="25"/>
    </location>
</feature>
<keyword evidence="3" id="KW-1185">Reference proteome</keyword>
<feature type="transmembrane region" description="Helical" evidence="1">
    <location>
        <begin position="114"/>
        <end position="136"/>
    </location>
</feature>
<gene>
    <name evidence="2" type="ORF">KK2020170_23750</name>
</gene>
<evidence type="ECO:0008006" key="4">
    <source>
        <dbReference type="Google" id="ProtNLM"/>
    </source>
</evidence>
<keyword evidence="1" id="KW-1133">Transmembrane helix</keyword>
<organism evidence="2 3">
    <name type="scientific">Flavobacterium okayamense</name>
    <dbReference type="NCBI Taxonomy" id="2830782"/>
    <lineage>
        <taxon>Bacteria</taxon>
        <taxon>Pseudomonadati</taxon>
        <taxon>Bacteroidota</taxon>
        <taxon>Flavobacteriia</taxon>
        <taxon>Flavobacteriales</taxon>
        <taxon>Flavobacteriaceae</taxon>
        <taxon>Flavobacterium</taxon>
    </lineage>
</organism>
<dbReference type="Proteomes" id="UP000825258">
    <property type="component" value="Chromosome"/>
</dbReference>
<evidence type="ECO:0000256" key="1">
    <source>
        <dbReference type="SAM" id="Phobius"/>
    </source>
</evidence>
<proteinExistence type="predicted"/>
<feature type="transmembrane region" description="Helical" evidence="1">
    <location>
        <begin position="142"/>
        <end position="164"/>
    </location>
</feature>
<evidence type="ECO:0000313" key="3">
    <source>
        <dbReference type="Proteomes" id="UP000825258"/>
    </source>
</evidence>